<dbReference type="EMBL" id="UINC01042645">
    <property type="protein sequence ID" value="SVB45560.1"/>
    <property type="molecule type" value="Genomic_DNA"/>
</dbReference>
<proteinExistence type="predicted"/>
<dbReference type="Gene3D" id="3.40.50.20">
    <property type="match status" value="1"/>
</dbReference>
<dbReference type="GO" id="GO:0005524">
    <property type="term" value="F:ATP binding"/>
    <property type="evidence" value="ECO:0007669"/>
    <property type="project" value="InterPro"/>
</dbReference>
<dbReference type="InterPro" id="IPR013815">
    <property type="entry name" value="ATP_grasp_subdomain_1"/>
</dbReference>
<evidence type="ECO:0000313" key="1">
    <source>
        <dbReference type="EMBL" id="SVB45560.1"/>
    </source>
</evidence>
<protein>
    <submittedName>
        <fullName evidence="1">Uncharacterized protein</fullName>
    </submittedName>
</protein>
<dbReference type="SUPFAM" id="SSF56059">
    <property type="entry name" value="Glutathione synthetase ATP-binding domain-like"/>
    <property type="match status" value="1"/>
</dbReference>
<dbReference type="NCBIfam" id="NF009402">
    <property type="entry name" value="PRK12767.1-1"/>
    <property type="match status" value="1"/>
</dbReference>
<organism evidence="1">
    <name type="scientific">marine metagenome</name>
    <dbReference type="NCBI Taxonomy" id="408172"/>
    <lineage>
        <taxon>unclassified sequences</taxon>
        <taxon>metagenomes</taxon>
        <taxon>ecological metagenomes</taxon>
    </lineage>
</organism>
<accession>A0A382E4J4</accession>
<gene>
    <name evidence="1" type="ORF">METZ01_LOCUS198414</name>
</gene>
<sequence length="319" mass="35997">MDLSVVSADISLLNAGLYRTSESFLIPKVEEHGAREKVSDLIVENSIDILMVGSEFELEFFSRHKDQIESDTGVLIIASPMETVEIANDKWLTAEFLKGNDLPYAEAYIPENLDESIDKASDWGFPVVLKTRVGTSNRHVHIVENGDHLARVYESVPNPMMQRLINMPSDNLDAEYTCSIFKTKSGKLLNPFTARRTLKGGNSWVVEVGHFEEFYPILKSIGNLLPSMGSLNIQLMLGEDGPIPFEFNARFSGTTAVRSYFGFNEPEMTVKSYYMGESLNEVEYRTGISFRYLEEVFVENQSVETLSIPSEKGTKLKWF</sequence>
<dbReference type="Gene3D" id="3.30.1490.20">
    <property type="entry name" value="ATP-grasp fold, A domain"/>
    <property type="match status" value="1"/>
</dbReference>
<dbReference type="AlphaFoldDB" id="A0A382E4J4"/>
<reference evidence="1" key="1">
    <citation type="submission" date="2018-05" db="EMBL/GenBank/DDBJ databases">
        <authorList>
            <person name="Lanie J.A."/>
            <person name="Ng W.-L."/>
            <person name="Kazmierczak K.M."/>
            <person name="Andrzejewski T.M."/>
            <person name="Davidsen T.M."/>
            <person name="Wayne K.J."/>
            <person name="Tettelin H."/>
            <person name="Glass J.I."/>
            <person name="Rusch D."/>
            <person name="Podicherti R."/>
            <person name="Tsui H.-C.T."/>
            <person name="Winkler M.E."/>
        </authorList>
    </citation>
    <scope>NUCLEOTIDE SEQUENCE</scope>
</reference>
<name>A0A382E4J4_9ZZZZ</name>
<dbReference type="Gene3D" id="3.30.470.20">
    <property type="entry name" value="ATP-grasp fold, B domain"/>
    <property type="match status" value="1"/>
</dbReference>